<dbReference type="SUPFAM" id="SSF56317">
    <property type="entry name" value="Carbon-nitrogen hydrolase"/>
    <property type="match status" value="1"/>
</dbReference>
<dbReference type="Proteomes" id="UP000318741">
    <property type="component" value="Chromosome"/>
</dbReference>
<evidence type="ECO:0000256" key="7">
    <source>
        <dbReference type="ARBA" id="ARBA00023136"/>
    </source>
</evidence>
<keyword evidence="3 9" id="KW-1003">Cell membrane</keyword>
<evidence type="ECO:0000256" key="2">
    <source>
        <dbReference type="ARBA" id="ARBA00010065"/>
    </source>
</evidence>
<organism evidence="12 13">
    <name type="scientific">Alienimonas californiensis</name>
    <dbReference type="NCBI Taxonomy" id="2527989"/>
    <lineage>
        <taxon>Bacteria</taxon>
        <taxon>Pseudomonadati</taxon>
        <taxon>Planctomycetota</taxon>
        <taxon>Planctomycetia</taxon>
        <taxon>Planctomycetales</taxon>
        <taxon>Planctomycetaceae</taxon>
        <taxon>Alienimonas</taxon>
    </lineage>
</organism>
<comment type="similarity">
    <text evidence="2 9">Belongs to the CN hydrolase family. Apolipoprotein N-acyltransferase subfamily.</text>
</comment>
<feature type="region of interest" description="Disordered" evidence="10">
    <location>
        <begin position="1"/>
        <end position="37"/>
    </location>
</feature>
<comment type="pathway">
    <text evidence="9">Protein modification; lipoprotein biosynthesis (N-acyl transfer).</text>
</comment>
<dbReference type="Pfam" id="PF20154">
    <property type="entry name" value="LNT_N"/>
    <property type="match status" value="1"/>
</dbReference>
<dbReference type="PANTHER" id="PTHR38686">
    <property type="entry name" value="APOLIPOPROTEIN N-ACYLTRANSFERASE"/>
    <property type="match status" value="1"/>
</dbReference>
<dbReference type="OrthoDB" id="9804277at2"/>
<keyword evidence="8 9" id="KW-0012">Acyltransferase</keyword>
<dbReference type="InterPro" id="IPR004563">
    <property type="entry name" value="Apolipo_AcylTrfase"/>
</dbReference>
<feature type="transmembrane region" description="Helical" evidence="9">
    <location>
        <begin position="73"/>
        <end position="99"/>
    </location>
</feature>
<dbReference type="EMBL" id="CP036265">
    <property type="protein sequence ID" value="QDT14369.1"/>
    <property type="molecule type" value="Genomic_DNA"/>
</dbReference>
<dbReference type="PROSITE" id="PS50263">
    <property type="entry name" value="CN_HYDROLASE"/>
    <property type="match status" value="1"/>
</dbReference>
<evidence type="ECO:0000256" key="4">
    <source>
        <dbReference type="ARBA" id="ARBA00022679"/>
    </source>
</evidence>
<dbReference type="KEGG" id="acaf:CA12_04420"/>
<comment type="function">
    <text evidence="9">Catalyzes the phospholipid dependent N-acylation of the N-terminal cysteine of apolipoprotein, the last step in lipoprotein maturation.</text>
</comment>
<evidence type="ECO:0000259" key="11">
    <source>
        <dbReference type="PROSITE" id="PS50263"/>
    </source>
</evidence>
<evidence type="ECO:0000256" key="8">
    <source>
        <dbReference type="ARBA" id="ARBA00023315"/>
    </source>
</evidence>
<evidence type="ECO:0000256" key="3">
    <source>
        <dbReference type="ARBA" id="ARBA00022475"/>
    </source>
</evidence>
<dbReference type="GO" id="GO:0005886">
    <property type="term" value="C:plasma membrane"/>
    <property type="evidence" value="ECO:0007669"/>
    <property type="project" value="UniProtKB-SubCell"/>
</dbReference>
<dbReference type="Gene3D" id="3.60.110.10">
    <property type="entry name" value="Carbon-nitrogen hydrolase"/>
    <property type="match status" value="1"/>
</dbReference>
<comment type="catalytic activity">
    <reaction evidence="9">
        <text>N-terminal S-1,2-diacyl-sn-glyceryl-L-cysteinyl-[lipoprotein] + a glycerophospholipid = N-acyl-S-1,2-diacyl-sn-glyceryl-L-cysteinyl-[lipoprotein] + a 2-acyl-sn-glycero-3-phospholipid + H(+)</text>
        <dbReference type="Rhea" id="RHEA:48228"/>
        <dbReference type="Rhea" id="RHEA-COMP:14681"/>
        <dbReference type="Rhea" id="RHEA-COMP:14684"/>
        <dbReference type="ChEBI" id="CHEBI:15378"/>
        <dbReference type="ChEBI" id="CHEBI:136912"/>
        <dbReference type="ChEBI" id="CHEBI:140656"/>
        <dbReference type="ChEBI" id="CHEBI:140657"/>
        <dbReference type="ChEBI" id="CHEBI:140660"/>
        <dbReference type="EC" id="2.3.1.269"/>
    </reaction>
</comment>
<comment type="subcellular location">
    <subcellularLocation>
        <location evidence="1 9">Cell membrane</location>
        <topology evidence="1 9">Multi-pass membrane protein</topology>
    </subcellularLocation>
</comment>
<dbReference type="NCBIfam" id="TIGR00546">
    <property type="entry name" value="lnt"/>
    <property type="match status" value="1"/>
</dbReference>
<evidence type="ECO:0000256" key="10">
    <source>
        <dbReference type="SAM" id="MobiDB-lite"/>
    </source>
</evidence>
<dbReference type="Pfam" id="PF00795">
    <property type="entry name" value="CN_hydrolase"/>
    <property type="match status" value="1"/>
</dbReference>
<evidence type="ECO:0000256" key="1">
    <source>
        <dbReference type="ARBA" id="ARBA00004651"/>
    </source>
</evidence>
<name>A0A517P4R6_9PLAN</name>
<protein>
    <recommendedName>
        <fullName evidence="9">Apolipoprotein N-acyltransferase</fullName>
        <shortName evidence="9">ALP N-acyltransferase</shortName>
        <ecNumber evidence="9">2.3.1.269</ecNumber>
    </recommendedName>
</protein>
<evidence type="ECO:0000256" key="6">
    <source>
        <dbReference type="ARBA" id="ARBA00022989"/>
    </source>
</evidence>
<dbReference type="InterPro" id="IPR003010">
    <property type="entry name" value="C-N_Hydrolase"/>
</dbReference>
<feature type="transmembrane region" description="Helical" evidence="9">
    <location>
        <begin position="252"/>
        <end position="272"/>
    </location>
</feature>
<keyword evidence="6 9" id="KW-1133">Transmembrane helix</keyword>
<sequence>MPPLAPPTVAPATTSPSAHDRVAPVTASTKPQPAAGLTTNEPTVRAILREAVPVTVVRPPARTAWLCGALAAALLWACFYPLAWGPLAWAALVPLCLLVRSPVRTRWEVRALWACGFVGTACQIQWMRLGDVAMYPAWLALSLYLGLYFPAFVLACRGLVHRVKVPFAVAVPVVWCGLELIRGRLMTGFGWNLLAHSQWDWTTLIQIADVGGAYLVGAVVALGNAALALLVPGSVLNRLGLIPNDEPPPARFAPLWPAIGTACVLAGVLIYGTVRRAGAEFPAGPRVALVQTDHPSSLRSDPEQADARFTSIRHLSAAATPYRPDLVVWPESAFPYPLFAVQEDVSEEAFAAAATPVAPPEYFRSNVGGVALASLAESAGAYLLTGTTAGEIADPDGDGPQPARFTRYGSAAMAAPTGGRGADGLARGALMGRYDKRHRVVFGEYVPNLPGLAKLTPFTEQPGQQIGIGEGAHAVAFRIDALGTDPAEGQPRPSYTVAPLICYEDTVPHLVRDTVNALPANGANKQTGPDVLAVLSNDGWFDDSAEQEQHLAVSLFRAVETRTPLVRAANTGVSAVIDGDGVPRTPNVFLDEQGQPVDLSALSNAALPDDRACVLIADVPLDPRRSLYLWWGDWLAFLCAAAACVGFLLNLRRTPAPTAAAA</sequence>
<keyword evidence="7 9" id="KW-0472">Membrane</keyword>
<evidence type="ECO:0000256" key="5">
    <source>
        <dbReference type="ARBA" id="ARBA00022692"/>
    </source>
</evidence>
<evidence type="ECO:0000313" key="13">
    <source>
        <dbReference type="Proteomes" id="UP000318741"/>
    </source>
</evidence>
<dbReference type="RefSeq" id="WP_145357143.1">
    <property type="nucleotide sequence ID" value="NZ_CP036265.1"/>
</dbReference>
<dbReference type="AlphaFoldDB" id="A0A517P4R6"/>
<feature type="transmembrane region" description="Helical" evidence="9">
    <location>
        <begin position="211"/>
        <end position="231"/>
    </location>
</feature>
<gene>
    <name evidence="9 12" type="primary">lnt</name>
    <name evidence="12" type="ORF">CA12_04420</name>
</gene>
<dbReference type="GO" id="GO:0016410">
    <property type="term" value="F:N-acyltransferase activity"/>
    <property type="evidence" value="ECO:0007669"/>
    <property type="project" value="UniProtKB-UniRule"/>
</dbReference>
<feature type="transmembrane region" description="Helical" evidence="9">
    <location>
        <begin position="628"/>
        <end position="649"/>
    </location>
</feature>
<feature type="compositionally biased region" description="Polar residues" evidence="10">
    <location>
        <begin position="26"/>
        <end position="37"/>
    </location>
</feature>
<dbReference type="InterPro" id="IPR036526">
    <property type="entry name" value="C-N_Hydrolase_sf"/>
</dbReference>
<dbReference type="EC" id="2.3.1.269" evidence="9"/>
<dbReference type="PANTHER" id="PTHR38686:SF1">
    <property type="entry name" value="APOLIPOPROTEIN N-ACYLTRANSFERASE"/>
    <property type="match status" value="1"/>
</dbReference>
<dbReference type="InterPro" id="IPR045378">
    <property type="entry name" value="LNT_N"/>
</dbReference>
<keyword evidence="4 9" id="KW-0808">Transferase</keyword>
<evidence type="ECO:0000256" key="9">
    <source>
        <dbReference type="HAMAP-Rule" id="MF_01148"/>
    </source>
</evidence>
<comment type="caution">
    <text evidence="9">Lacks conserved residue(s) required for the propagation of feature annotation.</text>
</comment>
<feature type="domain" description="CN hydrolase" evidence="11">
    <location>
        <begin position="285"/>
        <end position="621"/>
    </location>
</feature>
<keyword evidence="12" id="KW-0449">Lipoprotein</keyword>
<dbReference type="CDD" id="cd07571">
    <property type="entry name" value="ALP_N-acyl_transferase"/>
    <property type="match status" value="1"/>
</dbReference>
<feature type="transmembrane region" description="Helical" evidence="9">
    <location>
        <begin position="135"/>
        <end position="155"/>
    </location>
</feature>
<evidence type="ECO:0000313" key="12">
    <source>
        <dbReference type="EMBL" id="QDT14369.1"/>
    </source>
</evidence>
<accession>A0A517P4R6</accession>
<keyword evidence="13" id="KW-1185">Reference proteome</keyword>
<keyword evidence="5 9" id="KW-0812">Transmembrane</keyword>
<dbReference type="HAMAP" id="MF_01148">
    <property type="entry name" value="Lnt"/>
    <property type="match status" value="1"/>
</dbReference>
<dbReference type="GO" id="GO:0042158">
    <property type="term" value="P:lipoprotein biosynthetic process"/>
    <property type="evidence" value="ECO:0007669"/>
    <property type="project" value="UniProtKB-UniRule"/>
</dbReference>
<reference evidence="12 13" key="1">
    <citation type="submission" date="2019-02" db="EMBL/GenBank/DDBJ databases">
        <title>Deep-cultivation of Planctomycetes and their phenomic and genomic characterization uncovers novel biology.</title>
        <authorList>
            <person name="Wiegand S."/>
            <person name="Jogler M."/>
            <person name="Boedeker C."/>
            <person name="Pinto D."/>
            <person name="Vollmers J."/>
            <person name="Rivas-Marin E."/>
            <person name="Kohn T."/>
            <person name="Peeters S.H."/>
            <person name="Heuer A."/>
            <person name="Rast P."/>
            <person name="Oberbeckmann S."/>
            <person name="Bunk B."/>
            <person name="Jeske O."/>
            <person name="Meyerdierks A."/>
            <person name="Storesund J.E."/>
            <person name="Kallscheuer N."/>
            <person name="Luecker S."/>
            <person name="Lage O.M."/>
            <person name="Pohl T."/>
            <person name="Merkel B.J."/>
            <person name="Hornburger P."/>
            <person name="Mueller R.-W."/>
            <person name="Bruemmer F."/>
            <person name="Labrenz M."/>
            <person name="Spormann A.M."/>
            <person name="Op den Camp H."/>
            <person name="Overmann J."/>
            <person name="Amann R."/>
            <person name="Jetten M.S.M."/>
            <person name="Mascher T."/>
            <person name="Medema M.H."/>
            <person name="Devos D.P."/>
            <person name="Kaster A.-K."/>
            <person name="Ovreas L."/>
            <person name="Rohde M."/>
            <person name="Galperin M.Y."/>
            <person name="Jogler C."/>
        </authorList>
    </citation>
    <scope>NUCLEOTIDE SEQUENCE [LARGE SCALE GENOMIC DNA]</scope>
    <source>
        <strain evidence="12 13">CA12</strain>
    </source>
</reference>
<dbReference type="UniPathway" id="UPA00666"/>
<proteinExistence type="inferred from homology"/>